<accession>A0A7M7NA52</accession>
<feature type="signal peptide" evidence="2">
    <location>
        <begin position="1"/>
        <end position="26"/>
    </location>
</feature>
<organism evidence="3 4">
    <name type="scientific">Strongylocentrotus purpuratus</name>
    <name type="common">Purple sea urchin</name>
    <dbReference type="NCBI Taxonomy" id="7668"/>
    <lineage>
        <taxon>Eukaryota</taxon>
        <taxon>Metazoa</taxon>
        <taxon>Echinodermata</taxon>
        <taxon>Eleutherozoa</taxon>
        <taxon>Echinozoa</taxon>
        <taxon>Echinoidea</taxon>
        <taxon>Euechinoidea</taxon>
        <taxon>Echinacea</taxon>
        <taxon>Camarodonta</taxon>
        <taxon>Echinidea</taxon>
        <taxon>Strongylocentrotidae</taxon>
        <taxon>Strongylocentrotus</taxon>
    </lineage>
</organism>
<dbReference type="OMA" id="IDINEHY"/>
<dbReference type="RefSeq" id="XP_030833441.1">
    <property type="nucleotide sequence ID" value="XM_030977581.1"/>
</dbReference>
<keyword evidence="2" id="KW-0732">Signal</keyword>
<evidence type="ECO:0000313" key="4">
    <source>
        <dbReference type="Proteomes" id="UP000007110"/>
    </source>
</evidence>
<dbReference type="OrthoDB" id="10587281at2759"/>
<keyword evidence="4" id="KW-1185">Reference proteome</keyword>
<dbReference type="EnsemblMetazoa" id="XM_030977581">
    <property type="protein sequence ID" value="XP_030833441"/>
    <property type="gene ID" value="LOC105441522"/>
</dbReference>
<reference evidence="3" key="2">
    <citation type="submission" date="2021-01" db="UniProtKB">
        <authorList>
            <consortium name="EnsemblMetazoa"/>
        </authorList>
    </citation>
    <scope>IDENTIFICATION</scope>
</reference>
<dbReference type="KEGG" id="spu:105441522"/>
<name>A0A7M7NA52_STRPU</name>
<feature type="transmembrane region" description="Helical" evidence="1">
    <location>
        <begin position="107"/>
        <end position="129"/>
    </location>
</feature>
<protein>
    <submittedName>
        <fullName evidence="3">Uncharacterized protein</fullName>
    </submittedName>
</protein>
<keyword evidence="1" id="KW-0812">Transmembrane</keyword>
<keyword evidence="1" id="KW-1133">Transmembrane helix</keyword>
<evidence type="ECO:0000256" key="2">
    <source>
        <dbReference type="SAM" id="SignalP"/>
    </source>
</evidence>
<dbReference type="AlphaFoldDB" id="A0A7M7NA52"/>
<evidence type="ECO:0000313" key="3">
    <source>
        <dbReference type="EnsemblMetazoa" id="XP_030833441"/>
    </source>
</evidence>
<feature type="chain" id="PRO_5029693909" evidence="2">
    <location>
        <begin position="27"/>
        <end position="273"/>
    </location>
</feature>
<dbReference type="InParanoid" id="A0A7M7NA52"/>
<proteinExistence type="predicted"/>
<dbReference type="Proteomes" id="UP000007110">
    <property type="component" value="Unassembled WGS sequence"/>
</dbReference>
<sequence length="273" mass="30485">MESRCHIMPCLTIFFCSTLFAPGLNGDIIDINEHYNAIKPNGRVCFSKSNSSVIFKRDCKDCIYSGSKVKLNGEVRTVTEILDTTGTTCNNKSIVMVIEQKTQKPELYVACFIGGFLTSLAVVMVILLMKKRLCGKDEQYTMNEISGMTPNGFLSSGTENAEGDINAPAENTLEIADGRKPIVKSRRHSSFRKSSIKAKTDAMNRVETTKPIDMIANPISVPPEKTYKENYVPSDKLKRHGCFVKDETIYENVKRPGKRMKPYSAEPRFAVNS</sequence>
<keyword evidence="1" id="KW-0472">Membrane</keyword>
<evidence type="ECO:0000256" key="1">
    <source>
        <dbReference type="SAM" id="Phobius"/>
    </source>
</evidence>
<dbReference type="GeneID" id="105441522"/>
<reference evidence="4" key="1">
    <citation type="submission" date="2015-02" db="EMBL/GenBank/DDBJ databases">
        <title>Genome sequencing for Strongylocentrotus purpuratus.</title>
        <authorList>
            <person name="Murali S."/>
            <person name="Liu Y."/>
            <person name="Vee V."/>
            <person name="English A."/>
            <person name="Wang M."/>
            <person name="Skinner E."/>
            <person name="Han Y."/>
            <person name="Muzny D.M."/>
            <person name="Worley K.C."/>
            <person name="Gibbs R.A."/>
        </authorList>
    </citation>
    <scope>NUCLEOTIDE SEQUENCE</scope>
</reference>